<evidence type="ECO:0000313" key="3">
    <source>
        <dbReference type="Proteomes" id="UP000465667"/>
    </source>
</evidence>
<dbReference type="GeneID" id="44084438"/>
<proteinExistence type="predicted"/>
<evidence type="ECO:0000256" key="1">
    <source>
        <dbReference type="SAM" id="Phobius"/>
    </source>
</evidence>
<name>A0A6C0UU79_HALVO</name>
<dbReference type="AlphaFoldDB" id="A0A6C0UU79"/>
<keyword evidence="1" id="KW-0472">Membrane</keyword>
<keyword evidence="1" id="KW-0812">Transmembrane</keyword>
<dbReference type="RefSeq" id="WP_163489358.1">
    <property type="nucleotide sequence ID" value="NZ_CP048738.1"/>
</dbReference>
<accession>A0A6C0UU79</accession>
<dbReference type="KEGG" id="hale:G3A49_13475"/>
<feature type="transmembrane region" description="Helical" evidence="1">
    <location>
        <begin position="42"/>
        <end position="59"/>
    </location>
</feature>
<keyword evidence="1" id="KW-1133">Transmembrane helix</keyword>
<organism evidence="2 3">
    <name type="scientific">Haloferax volcanii</name>
    <name type="common">Halobacterium volcanii</name>
    <dbReference type="NCBI Taxonomy" id="2246"/>
    <lineage>
        <taxon>Archaea</taxon>
        <taxon>Methanobacteriati</taxon>
        <taxon>Methanobacteriota</taxon>
        <taxon>Stenosarchaea group</taxon>
        <taxon>Halobacteria</taxon>
        <taxon>Halobacteriales</taxon>
        <taxon>Haloferacaceae</taxon>
        <taxon>Haloferax</taxon>
    </lineage>
</organism>
<sequence length="65" mass="7380">MELVSGLKRWKEAISLVALCIVWILLWSMNEGLSTPDTLYEVSLLVMFLLTVGMLIHNIRQTTST</sequence>
<protein>
    <submittedName>
        <fullName evidence="2">Uncharacterized protein</fullName>
    </submittedName>
</protein>
<reference evidence="2 3" key="1">
    <citation type="submission" date="2020-02" db="EMBL/GenBank/DDBJ databases">
        <title>Whole genome sequence of Haloferax alexandrinus pws1.</title>
        <authorList>
            <person name="Verma D.K."/>
            <person name="Gopal K."/>
            <person name="Prasad E.S."/>
        </authorList>
    </citation>
    <scope>NUCLEOTIDE SEQUENCE [LARGE SCALE GENOMIC DNA]</scope>
    <source>
        <strain evidence="3">wsp1</strain>
    </source>
</reference>
<feature type="transmembrane region" description="Helical" evidence="1">
    <location>
        <begin position="12"/>
        <end position="30"/>
    </location>
</feature>
<dbReference type="Proteomes" id="UP000465667">
    <property type="component" value="Chromosome"/>
</dbReference>
<gene>
    <name evidence="2" type="ORF">G3A49_13475</name>
</gene>
<evidence type="ECO:0000313" key="2">
    <source>
        <dbReference type="EMBL" id="QIB79086.1"/>
    </source>
</evidence>
<dbReference type="EMBL" id="CP048738">
    <property type="protein sequence ID" value="QIB79086.1"/>
    <property type="molecule type" value="Genomic_DNA"/>
</dbReference>